<accession>A0ABD1MUC3</accession>
<name>A0ABD1MUC3_9FABA</name>
<dbReference type="SUPFAM" id="SSF53756">
    <property type="entry name" value="UDP-Glycosyltransferase/glycogen phosphorylase"/>
    <property type="match status" value="1"/>
</dbReference>
<dbReference type="Gene3D" id="3.40.50.2000">
    <property type="entry name" value="Glycogen Phosphorylase B"/>
    <property type="match status" value="3"/>
</dbReference>
<protein>
    <submittedName>
        <fullName evidence="3">Uncharacterized protein</fullName>
    </submittedName>
</protein>
<evidence type="ECO:0000313" key="3">
    <source>
        <dbReference type="EMBL" id="KAL2339122.1"/>
    </source>
</evidence>
<dbReference type="PANTHER" id="PTHR48047:SF45">
    <property type="entry name" value="SCOPOLETIN GLUCOSYLTRANSFERASE-LIKE"/>
    <property type="match status" value="1"/>
</dbReference>
<sequence length="261" mass="29720">MESVKANPSQLPSDGGPFAIPDFPHRITMCARPPKGSIDFMGLGIEVKSVGLVVNNFAELDGEEYIEHYEKTTGHRAWHVGPACLAPRSGEERAEKSAVSENEFVTWLDSQPPESVVYICFGSLCHFPDKQLYEIACGLEQAGHAFIWVIPEKKGEEREKEEEKKKWLTKGFKERNKEKGMVIRGWTPQLWGDQFYNEKLVCEMRGIGVEVGATEWTLIGYGEREKLVPRDCNERAVRRLMDGGDEAHNIRRRAKRVWRKG</sequence>
<dbReference type="AlphaFoldDB" id="A0ABD1MUC3"/>
<gene>
    <name evidence="3" type="ORF">Fmac_013568</name>
</gene>
<proteinExistence type="inferred from homology"/>
<keyword evidence="2" id="KW-0808">Transferase</keyword>
<keyword evidence="2" id="KW-0328">Glycosyltransferase</keyword>
<comment type="similarity">
    <text evidence="1">Belongs to the UDP-glycosyltransferase family.</text>
</comment>
<comment type="caution">
    <text evidence="3">The sequence shown here is derived from an EMBL/GenBank/DDBJ whole genome shotgun (WGS) entry which is preliminary data.</text>
</comment>
<evidence type="ECO:0000313" key="4">
    <source>
        <dbReference type="Proteomes" id="UP001603857"/>
    </source>
</evidence>
<organism evidence="3 4">
    <name type="scientific">Flemingia macrophylla</name>
    <dbReference type="NCBI Taxonomy" id="520843"/>
    <lineage>
        <taxon>Eukaryota</taxon>
        <taxon>Viridiplantae</taxon>
        <taxon>Streptophyta</taxon>
        <taxon>Embryophyta</taxon>
        <taxon>Tracheophyta</taxon>
        <taxon>Spermatophyta</taxon>
        <taxon>Magnoliopsida</taxon>
        <taxon>eudicotyledons</taxon>
        <taxon>Gunneridae</taxon>
        <taxon>Pentapetalae</taxon>
        <taxon>rosids</taxon>
        <taxon>fabids</taxon>
        <taxon>Fabales</taxon>
        <taxon>Fabaceae</taxon>
        <taxon>Papilionoideae</taxon>
        <taxon>50 kb inversion clade</taxon>
        <taxon>NPAAA clade</taxon>
        <taxon>indigoferoid/millettioid clade</taxon>
        <taxon>Phaseoleae</taxon>
        <taxon>Flemingia</taxon>
    </lineage>
</organism>
<evidence type="ECO:0000256" key="2">
    <source>
        <dbReference type="ARBA" id="ARBA00022676"/>
    </source>
</evidence>
<dbReference type="GO" id="GO:0016757">
    <property type="term" value="F:glycosyltransferase activity"/>
    <property type="evidence" value="ECO:0007669"/>
    <property type="project" value="UniProtKB-KW"/>
</dbReference>
<reference evidence="3 4" key="1">
    <citation type="submission" date="2024-08" db="EMBL/GenBank/DDBJ databases">
        <title>Insights into the chromosomal genome structure of Flemingia macrophylla.</title>
        <authorList>
            <person name="Ding Y."/>
            <person name="Zhao Y."/>
            <person name="Bi W."/>
            <person name="Wu M."/>
            <person name="Zhao G."/>
            <person name="Gong Y."/>
            <person name="Li W."/>
            <person name="Zhang P."/>
        </authorList>
    </citation>
    <scope>NUCLEOTIDE SEQUENCE [LARGE SCALE GENOMIC DNA]</scope>
    <source>
        <strain evidence="3">DYQJB</strain>
        <tissue evidence="3">Leaf</tissue>
    </source>
</reference>
<evidence type="ECO:0000256" key="1">
    <source>
        <dbReference type="ARBA" id="ARBA00009995"/>
    </source>
</evidence>
<dbReference type="PANTHER" id="PTHR48047">
    <property type="entry name" value="GLYCOSYLTRANSFERASE"/>
    <property type="match status" value="1"/>
</dbReference>
<dbReference type="EMBL" id="JBGMDY010000004">
    <property type="protein sequence ID" value="KAL2339122.1"/>
    <property type="molecule type" value="Genomic_DNA"/>
</dbReference>
<keyword evidence="4" id="KW-1185">Reference proteome</keyword>
<dbReference type="Proteomes" id="UP001603857">
    <property type="component" value="Unassembled WGS sequence"/>
</dbReference>